<accession>A0ABV6D6C7</accession>
<evidence type="ECO:0000256" key="5">
    <source>
        <dbReference type="ARBA" id="ARBA00022989"/>
    </source>
</evidence>
<evidence type="ECO:0000256" key="3">
    <source>
        <dbReference type="ARBA" id="ARBA00022475"/>
    </source>
</evidence>
<feature type="transmembrane region" description="Helical" evidence="7">
    <location>
        <begin position="351"/>
        <end position="371"/>
    </location>
</feature>
<organism evidence="8 9">
    <name type="scientific">Chelativorans intermedius</name>
    <dbReference type="NCBI Taxonomy" id="515947"/>
    <lineage>
        <taxon>Bacteria</taxon>
        <taxon>Pseudomonadati</taxon>
        <taxon>Pseudomonadota</taxon>
        <taxon>Alphaproteobacteria</taxon>
        <taxon>Hyphomicrobiales</taxon>
        <taxon>Phyllobacteriaceae</taxon>
        <taxon>Chelativorans</taxon>
    </lineage>
</organism>
<dbReference type="PANTHER" id="PTHR30250">
    <property type="entry name" value="PST FAMILY PREDICTED COLANIC ACID TRANSPORTER"/>
    <property type="match status" value="1"/>
</dbReference>
<feature type="transmembrane region" description="Helical" evidence="7">
    <location>
        <begin position="318"/>
        <end position="339"/>
    </location>
</feature>
<feature type="transmembrane region" description="Helical" evidence="7">
    <location>
        <begin position="16"/>
        <end position="33"/>
    </location>
</feature>
<evidence type="ECO:0000256" key="1">
    <source>
        <dbReference type="ARBA" id="ARBA00004651"/>
    </source>
</evidence>
<feature type="transmembrane region" description="Helical" evidence="7">
    <location>
        <begin position="377"/>
        <end position="396"/>
    </location>
</feature>
<feature type="transmembrane region" description="Helical" evidence="7">
    <location>
        <begin position="170"/>
        <end position="192"/>
    </location>
</feature>
<feature type="transmembrane region" description="Helical" evidence="7">
    <location>
        <begin position="408"/>
        <end position="431"/>
    </location>
</feature>
<evidence type="ECO:0000256" key="4">
    <source>
        <dbReference type="ARBA" id="ARBA00022692"/>
    </source>
</evidence>
<keyword evidence="3" id="KW-1003">Cell membrane</keyword>
<keyword evidence="5 7" id="KW-1133">Transmembrane helix</keyword>
<reference evidence="8 9" key="1">
    <citation type="submission" date="2024-09" db="EMBL/GenBank/DDBJ databases">
        <authorList>
            <person name="Sun Q."/>
            <person name="Mori K."/>
        </authorList>
    </citation>
    <scope>NUCLEOTIDE SEQUENCE [LARGE SCALE GENOMIC DNA]</scope>
    <source>
        <strain evidence="8 9">CCM 8543</strain>
    </source>
</reference>
<proteinExistence type="inferred from homology"/>
<comment type="subcellular location">
    <subcellularLocation>
        <location evidence="1">Cell membrane</location>
        <topology evidence="1">Multi-pass membrane protein</topology>
    </subcellularLocation>
</comment>
<dbReference type="Proteomes" id="UP001589755">
    <property type="component" value="Unassembled WGS sequence"/>
</dbReference>
<evidence type="ECO:0000256" key="2">
    <source>
        <dbReference type="ARBA" id="ARBA00007430"/>
    </source>
</evidence>
<keyword evidence="9" id="KW-1185">Reference proteome</keyword>
<feature type="transmembrane region" description="Helical" evidence="7">
    <location>
        <begin position="78"/>
        <end position="99"/>
    </location>
</feature>
<keyword evidence="4 7" id="KW-0812">Transmembrane</keyword>
<feature type="transmembrane region" description="Helical" evidence="7">
    <location>
        <begin position="39"/>
        <end position="57"/>
    </location>
</feature>
<evidence type="ECO:0000256" key="7">
    <source>
        <dbReference type="SAM" id="Phobius"/>
    </source>
</evidence>
<protein>
    <submittedName>
        <fullName evidence="8">Oligosaccharide flippase family protein</fullName>
    </submittedName>
</protein>
<dbReference type="InterPro" id="IPR050833">
    <property type="entry name" value="Poly_Biosynth_Transport"/>
</dbReference>
<name>A0ABV6D6C7_9HYPH</name>
<dbReference type="EMBL" id="JBHLXD010000009">
    <property type="protein sequence ID" value="MFC0208177.1"/>
    <property type="molecule type" value="Genomic_DNA"/>
</dbReference>
<sequence>MVAVKRALLFSTADRYFALLIGFATVAAVSRILTPGEIGISVIAAAVVGIAMSAREFTSGSYLIQRTELSCEMVRSAFTVMAALNAAVALTIAAAAPLIAHMSNEDRLIPYLRVISLALFIETLPSLVVTLLRRDMAFRKVATINASSAIAVSAATVGLALLGFSFMSFAWAWLAAAVVTCAVAVFICPYFWMFKPSLHYWREMVSFGGYNGATVVLYRISEATPYLFLGRLVSPEASALLQRATMLCTIPDKVILGGAAAVVLPAFATETRQGRALKDPYLKALALITALQWPALAVLALLAHPLVNLLLGQQWHDVVPLVRIIAIAMMFTFSFELNYPVLVSMGAVRAVFLRAIIVFPLTAAILAAASLLGLEAVAWGFMVAVPLNALVSLQVVRRRIGMEWKDIAAATARSAVVTGSTALGPIAVAAAARFDLAMSSGQAAAAVLLAATGWIAALWATGHPLLAEIRGMIPVLRQAAQRG</sequence>
<keyword evidence="6 7" id="KW-0472">Membrane</keyword>
<comment type="caution">
    <text evidence="8">The sequence shown here is derived from an EMBL/GenBank/DDBJ whole genome shotgun (WGS) entry which is preliminary data.</text>
</comment>
<feature type="transmembrane region" description="Helical" evidence="7">
    <location>
        <begin position="144"/>
        <end position="164"/>
    </location>
</feature>
<dbReference type="RefSeq" id="WP_261521405.1">
    <property type="nucleotide sequence ID" value="NZ_JAODNW010000018.1"/>
</dbReference>
<evidence type="ECO:0000313" key="9">
    <source>
        <dbReference type="Proteomes" id="UP001589755"/>
    </source>
</evidence>
<evidence type="ECO:0000256" key="6">
    <source>
        <dbReference type="ARBA" id="ARBA00023136"/>
    </source>
</evidence>
<dbReference type="PANTHER" id="PTHR30250:SF10">
    <property type="entry name" value="LIPOPOLYSACCHARIDE BIOSYNTHESIS PROTEIN WZXC"/>
    <property type="match status" value="1"/>
</dbReference>
<feature type="transmembrane region" description="Helical" evidence="7">
    <location>
        <begin position="111"/>
        <end position="132"/>
    </location>
</feature>
<comment type="similarity">
    <text evidence="2">Belongs to the polysaccharide synthase family.</text>
</comment>
<feature type="transmembrane region" description="Helical" evidence="7">
    <location>
        <begin position="284"/>
        <end position="306"/>
    </location>
</feature>
<dbReference type="Pfam" id="PF13440">
    <property type="entry name" value="Polysacc_synt_3"/>
    <property type="match status" value="1"/>
</dbReference>
<evidence type="ECO:0000313" key="8">
    <source>
        <dbReference type="EMBL" id="MFC0208177.1"/>
    </source>
</evidence>
<feature type="transmembrane region" description="Helical" evidence="7">
    <location>
        <begin position="443"/>
        <end position="462"/>
    </location>
</feature>
<gene>
    <name evidence="8" type="ORF">ACFFJ2_07165</name>
</gene>